<accession>A0A7R9LAS5</accession>
<feature type="domain" description="Phorbol-ester/DAG-type" evidence="5">
    <location>
        <begin position="26"/>
        <end position="86"/>
    </location>
</feature>
<dbReference type="InterPro" id="IPR025258">
    <property type="entry name" value="RH_dom"/>
</dbReference>
<dbReference type="OrthoDB" id="1918044at2759"/>
<dbReference type="InterPro" id="IPR051366">
    <property type="entry name" value="DEF8"/>
</dbReference>
<dbReference type="PANTHER" id="PTHR12326:SF3">
    <property type="entry name" value="DIFFERENTIALLY EXPRESSED IN FDCP 8 HOMOLOG"/>
    <property type="match status" value="1"/>
</dbReference>
<proteinExistence type="predicted"/>
<keyword evidence="1" id="KW-0479">Metal-binding</keyword>
<keyword evidence="7" id="KW-1185">Reference proteome</keyword>
<dbReference type="EMBL" id="OC875132">
    <property type="protein sequence ID" value="CAD7638231.1"/>
    <property type="molecule type" value="Genomic_DNA"/>
</dbReference>
<evidence type="ECO:0000259" key="5">
    <source>
        <dbReference type="PROSITE" id="PS50081"/>
    </source>
</evidence>
<protein>
    <recommendedName>
        <fullName evidence="5">Phorbol-ester/DAG-type domain-containing protein</fullName>
    </recommendedName>
</protein>
<organism evidence="6">
    <name type="scientific">Medioppia subpectinata</name>
    <dbReference type="NCBI Taxonomy" id="1979941"/>
    <lineage>
        <taxon>Eukaryota</taxon>
        <taxon>Metazoa</taxon>
        <taxon>Ecdysozoa</taxon>
        <taxon>Arthropoda</taxon>
        <taxon>Chelicerata</taxon>
        <taxon>Arachnida</taxon>
        <taxon>Acari</taxon>
        <taxon>Acariformes</taxon>
        <taxon>Sarcoptiformes</taxon>
        <taxon>Oribatida</taxon>
        <taxon>Brachypylina</taxon>
        <taxon>Oppioidea</taxon>
        <taxon>Oppiidae</taxon>
        <taxon>Medioppia</taxon>
    </lineage>
</organism>
<name>A0A7R9LAS5_9ACAR</name>
<evidence type="ECO:0000256" key="2">
    <source>
        <dbReference type="ARBA" id="ARBA00022737"/>
    </source>
</evidence>
<sequence>IVIKICELRIKLNELNDLNEQLYVCGHKLIAENETKSSSQLVCDQCLKRTKAKIFALKKNDNYLLVCQFCHFVVHRFCQNNLMRKCPKVMFEESAVTYKQMYNSRDVILKICPEVGLSHQDFRCAECKALLNHRNSYICDYNGLYYCNCCHFGESNSVVIPARIIHNWDFTPKPRVRIELSHMSKYIRLCKQPTKPKISLKSYLFDENALNSYSLTDFCELDQLLQSVNEAHKLFLDHIINNCEGCRGKGFFCELCCDKDDLLFPFSSNIANCVKCSAVYHK</sequence>
<keyword evidence="2" id="KW-0677">Repeat</keyword>
<evidence type="ECO:0000313" key="7">
    <source>
        <dbReference type="Proteomes" id="UP000759131"/>
    </source>
</evidence>
<dbReference type="InterPro" id="IPR002219">
    <property type="entry name" value="PKC_DAG/PE"/>
</dbReference>
<dbReference type="EMBL" id="CAJPIZ010020557">
    <property type="protein sequence ID" value="CAG2117335.1"/>
    <property type="molecule type" value="Genomic_DNA"/>
</dbReference>
<keyword evidence="4" id="KW-0862">Zinc</keyword>
<dbReference type="Pfam" id="PF13901">
    <property type="entry name" value="RH_dom"/>
    <property type="match status" value="2"/>
</dbReference>
<dbReference type="AlphaFoldDB" id="A0A7R9LAS5"/>
<dbReference type="PANTHER" id="PTHR12326">
    <property type="entry name" value="PLECKSTRIN HOMOLOGY DOMAIN CONTAINING PROTEIN"/>
    <property type="match status" value="1"/>
</dbReference>
<dbReference type="Proteomes" id="UP000759131">
    <property type="component" value="Unassembled WGS sequence"/>
</dbReference>
<evidence type="ECO:0000313" key="6">
    <source>
        <dbReference type="EMBL" id="CAD7638231.1"/>
    </source>
</evidence>
<gene>
    <name evidence="6" type="ORF">OSB1V03_LOCUS17288</name>
</gene>
<dbReference type="GO" id="GO:0008270">
    <property type="term" value="F:zinc ion binding"/>
    <property type="evidence" value="ECO:0007669"/>
    <property type="project" value="UniProtKB-KW"/>
</dbReference>
<reference evidence="6" key="1">
    <citation type="submission" date="2020-11" db="EMBL/GenBank/DDBJ databases">
        <authorList>
            <person name="Tran Van P."/>
        </authorList>
    </citation>
    <scope>NUCLEOTIDE SEQUENCE</scope>
</reference>
<dbReference type="PROSITE" id="PS50081">
    <property type="entry name" value="ZF_DAG_PE_2"/>
    <property type="match status" value="1"/>
</dbReference>
<evidence type="ECO:0000256" key="3">
    <source>
        <dbReference type="ARBA" id="ARBA00022771"/>
    </source>
</evidence>
<feature type="non-terminal residue" evidence="6">
    <location>
        <position position="282"/>
    </location>
</feature>
<keyword evidence="3" id="KW-0863">Zinc-finger</keyword>
<evidence type="ECO:0000256" key="4">
    <source>
        <dbReference type="ARBA" id="ARBA00022833"/>
    </source>
</evidence>
<dbReference type="SMART" id="SM01175">
    <property type="entry name" value="DUF4206"/>
    <property type="match status" value="1"/>
</dbReference>
<evidence type="ECO:0000256" key="1">
    <source>
        <dbReference type="ARBA" id="ARBA00022723"/>
    </source>
</evidence>